<proteinExistence type="predicted"/>
<evidence type="ECO:0008006" key="4">
    <source>
        <dbReference type="Google" id="ProtNLM"/>
    </source>
</evidence>
<dbReference type="EMBL" id="BAAAUV010000006">
    <property type="protein sequence ID" value="GAA3211355.1"/>
    <property type="molecule type" value="Genomic_DNA"/>
</dbReference>
<comment type="caution">
    <text evidence="2">The sequence shown here is derived from an EMBL/GenBank/DDBJ whole genome shotgun (WGS) entry which is preliminary data.</text>
</comment>
<reference evidence="3" key="1">
    <citation type="journal article" date="2019" name="Int. J. Syst. Evol. Microbiol.">
        <title>The Global Catalogue of Microorganisms (GCM) 10K type strain sequencing project: providing services to taxonomists for standard genome sequencing and annotation.</title>
        <authorList>
            <consortium name="The Broad Institute Genomics Platform"/>
            <consortium name="The Broad Institute Genome Sequencing Center for Infectious Disease"/>
            <person name="Wu L."/>
            <person name="Ma J."/>
        </authorList>
    </citation>
    <scope>NUCLEOTIDE SEQUENCE [LARGE SCALE GENOMIC DNA]</scope>
    <source>
        <strain evidence="3">JCM 9377</strain>
    </source>
</reference>
<feature type="region of interest" description="Disordered" evidence="1">
    <location>
        <begin position="99"/>
        <end position="134"/>
    </location>
</feature>
<dbReference type="RefSeq" id="WP_344828204.1">
    <property type="nucleotide sequence ID" value="NZ_BAAAUV010000006.1"/>
</dbReference>
<evidence type="ECO:0000313" key="2">
    <source>
        <dbReference type="EMBL" id="GAA3211355.1"/>
    </source>
</evidence>
<name>A0ABP6Q8E4_9ACTN</name>
<accession>A0ABP6Q8E4</accession>
<feature type="compositionally biased region" description="Basic and acidic residues" evidence="1">
    <location>
        <begin position="1"/>
        <end position="11"/>
    </location>
</feature>
<protein>
    <recommendedName>
        <fullName evidence="4">DUF3618 domain-containing protein</fullName>
    </recommendedName>
</protein>
<keyword evidence="3" id="KW-1185">Reference proteome</keyword>
<organism evidence="2 3">
    <name type="scientific">Actinocorallia longicatena</name>
    <dbReference type="NCBI Taxonomy" id="111803"/>
    <lineage>
        <taxon>Bacteria</taxon>
        <taxon>Bacillati</taxon>
        <taxon>Actinomycetota</taxon>
        <taxon>Actinomycetes</taxon>
        <taxon>Streptosporangiales</taxon>
        <taxon>Thermomonosporaceae</taxon>
        <taxon>Actinocorallia</taxon>
    </lineage>
</organism>
<evidence type="ECO:0000313" key="3">
    <source>
        <dbReference type="Proteomes" id="UP001501237"/>
    </source>
</evidence>
<dbReference type="Proteomes" id="UP001501237">
    <property type="component" value="Unassembled WGS sequence"/>
</dbReference>
<feature type="region of interest" description="Disordered" evidence="1">
    <location>
        <begin position="1"/>
        <end position="23"/>
    </location>
</feature>
<evidence type="ECO:0000256" key="1">
    <source>
        <dbReference type="SAM" id="MobiDB-lite"/>
    </source>
</evidence>
<sequence length="134" mass="14146">MNETKTQETTHDTAAQVKAGAAEFKDKITAPEAAPARRRAGAGAGALAVGAAGVWALRKYRSGLAARRRKMAARKHFKVIGREAGAVLRLAGEAFGDRTKQGADVARKQAASGAKTARKQARAQVGRARAKVRR</sequence>
<gene>
    <name evidence="2" type="ORF">GCM10010468_30010</name>
</gene>